<keyword evidence="2" id="KW-1185">Reference proteome</keyword>
<dbReference type="OrthoDB" id="3260919at2759"/>
<sequence>MTRSQHFFMIATRIDARAMQITGDIKFHLFMDMRAEFAWISFKMTPKQWALATETYNTRLEEKNHATGLETVKENPQAPPRKPGDIEVAVMNLVVKNDFKSRSGSETFWRRHCASSFQPSSPISTTTFLTPLSLRFTRPTRVPAARQSCTPV</sequence>
<dbReference type="InParanoid" id="A0A1B7MTZ0"/>
<name>A0A1B7MTZ0_9AGAM</name>
<dbReference type="EMBL" id="KV448443">
    <property type="protein sequence ID" value="OAX36082.1"/>
    <property type="molecule type" value="Genomic_DNA"/>
</dbReference>
<dbReference type="Proteomes" id="UP000092154">
    <property type="component" value="Unassembled WGS sequence"/>
</dbReference>
<accession>A0A1B7MTZ0</accession>
<organism evidence="1 2">
    <name type="scientific">Rhizopogon vinicolor AM-OR11-026</name>
    <dbReference type="NCBI Taxonomy" id="1314800"/>
    <lineage>
        <taxon>Eukaryota</taxon>
        <taxon>Fungi</taxon>
        <taxon>Dikarya</taxon>
        <taxon>Basidiomycota</taxon>
        <taxon>Agaricomycotina</taxon>
        <taxon>Agaricomycetes</taxon>
        <taxon>Agaricomycetidae</taxon>
        <taxon>Boletales</taxon>
        <taxon>Suillineae</taxon>
        <taxon>Rhizopogonaceae</taxon>
        <taxon>Rhizopogon</taxon>
    </lineage>
</organism>
<proteinExistence type="predicted"/>
<gene>
    <name evidence="1" type="ORF">K503DRAFT_772845</name>
</gene>
<reference evidence="1 2" key="1">
    <citation type="submission" date="2016-06" db="EMBL/GenBank/DDBJ databases">
        <title>Comparative genomics of the ectomycorrhizal sister species Rhizopogon vinicolor and Rhizopogon vesiculosus (Basidiomycota: Boletales) reveals a divergence of the mating type B locus.</title>
        <authorList>
            <consortium name="DOE Joint Genome Institute"/>
            <person name="Mujic A.B."/>
            <person name="Kuo A."/>
            <person name="Tritt A."/>
            <person name="Lipzen A."/>
            <person name="Chen C."/>
            <person name="Johnson J."/>
            <person name="Sharma A."/>
            <person name="Barry K."/>
            <person name="Grigoriev I.V."/>
            <person name="Spatafora J.W."/>
        </authorList>
    </citation>
    <scope>NUCLEOTIDE SEQUENCE [LARGE SCALE GENOMIC DNA]</scope>
    <source>
        <strain evidence="1 2">AM-OR11-026</strain>
    </source>
</reference>
<evidence type="ECO:0000313" key="2">
    <source>
        <dbReference type="Proteomes" id="UP000092154"/>
    </source>
</evidence>
<evidence type="ECO:0000313" key="1">
    <source>
        <dbReference type="EMBL" id="OAX36082.1"/>
    </source>
</evidence>
<protein>
    <submittedName>
        <fullName evidence="1">Uncharacterized protein</fullName>
    </submittedName>
</protein>
<dbReference type="AlphaFoldDB" id="A0A1B7MTZ0"/>